<gene>
    <name evidence="7" type="ORF">ACFL6M_01110</name>
</gene>
<dbReference type="Gene3D" id="1.20.144.10">
    <property type="entry name" value="Phosphatidic acid phosphatase type 2/haloperoxidase"/>
    <property type="match status" value="1"/>
</dbReference>
<dbReference type="PANTHER" id="PTHR31310">
    <property type="match status" value="1"/>
</dbReference>
<keyword evidence="2 5" id="KW-0812">Transmembrane</keyword>
<keyword evidence="4 5" id="KW-0472">Membrane</keyword>
<evidence type="ECO:0000256" key="4">
    <source>
        <dbReference type="ARBA" id="ARBA00023136"/>
    </source>
</evidence>
<feature type="transmembrane region" description="Helical" evidence="5">
    <location>
        <begin position="247"/>
        <end position="264"/>
    </location>
</feature>
<evidence type="ECO:0000256" key="1">
    <source>
        <dbReference type="ARBA" id="ARBA00004141"/>
    </source>
</evidence>
<feature type="domain" description="Inositolphosphotransferase Aur1/Ipt1" evidence="6">
    <location>
        <begin position="108"/>
        <end position="283"/>
    </location>
</feature>
<dbReference type="Pfam" id="PF14378">
    <property type="entry name" value="PAP2_3"/>
    <property type="match status" value="1"/>
</dbReference>
<protein>
    <submittedName>
        <fullName evidence="7">Phosphatase PAP2 family protein</fullName>
    </submittedName>
</protein>
<organism evidence="7 8">
    <name type="scientific">Eiseniibacteriota bacterium</name>
    <dbReference type="NCBI Taxonomy" id="2212470"/>
    <lineage>
        <taxon>Bacteria</taxon>
        <taxon>Candidatus Eiseniibacteriota</taxon>
    </lineage>
</organism>
<dbReference type="InterPro" id="IPR052185">
    <property type="entry name" value="IPC_Synthase-Related"/>
</dbReference>
<dbReference type="EMBL" id="JBHPKH010000006">
    <property type="protein sequence ID" value="MFC1572172.1"/>
    <property type="molecule type" value="Genomic_DNA"/>
</dbReference>
<evidence type="ECO:0000259" key="6">
    <source>
        <dbReference type="Pfam" id="PF14378"/>
    </source>
</evidence>
<dbReference type="Proteomes" id="UP001593833">
    <property type="component" value="Unassembled WGS sequence"/>
</dbReference>
<comment type="subcellular location">
    <subcellularLocation>
        <location evidence="1">Membrane</location>
        <topology evidence="1">Multi-pass membrane protein</topology>
    </subcellularLocation>
</comment>
<evidence type="ECO:0000313" key="8">
    <source>
        <dbReference type="Proteomes" id="UP001593833"/>
    </source>
</evidence>
<keyword evidence="3 5" id="KW-1133">Transmembrane helix</keyword>
<feature type="transmembrane region" description="Helical" evidence="5">
    <location>
        <begin position="165"/>
        <end position="186"/>
    </location>
</feature>
<accession>A0ABV6YIL9</accession>
<feature type="transmembrane region" description="Helical" evidence="5">
    <location>
        <begin position="50"/>
        <end position="67"/>
    </location>
</feature>
<keyword evidence="8" id="KW-1185">Reference proteome</keyword>
<evidence type="ECO:0000256" key="2">
    <source>
        <dbReference type="ARBA" id="ARBA00022692"/>
    </source>
</evidence>
<dbReference type="PANTHER" id="PTHR31310:SF7">
    <property type="entry name" value="PA-PHOSPHATASE RELATED-FAMILY PROTEIN DDB_G0268928"/>
    <property type="match status" value="1"/>
</dbReference>
<proteinExistence type="predicted"/>
<feature type="transmembrane region" description="Helical" evidence="5">
    <location>
        <begin position="79"/>
        <end position="96"/>
    </location>
</feature>
<evidence type="ECO:0000256" key="5">
    <source>
        <dbReference type="SAM" id="Phobius"/>
    </source>
</evidence>
<name>A0ABV6YIL9_UNCEI</name>
<dbReference type="InterPro" id="IPR026841">
    <property type="entry name" value="Aur1/Ipt1"/>
</dbReference>
<dbReference type="SUPFAM" id="SSF48317">
    <property type="entry name" value="Acid phosphatase/Vanadium-dependent haloperoxidase"/>
    <property type="match status" value="1"/>
</dbReference>
<reference evidence="7 8" key="1">
    <citation type="submission" date="2024-09" db="EMBL/GenBank/DDBJ databases">
        <authorList>
            <person name="D'Angelo T."/>
        </authorList>
    </citation>
    <scope>NUCLEOTIDE SEQUENCE [LARGE SCALE GENOMIC DNA]</scope>
    <source>
        <strain evidence="7">SAG AM-320-E07</strain>
    </source>
</reference>
<feature type="transmembrane region" description="Helical" evidence="5">
    <location>
        <begin position="270"/>
        <end position="287"/>
    </location>
</feature>
<comment type="caution">
    <text evidence="7">The sequence shown here is derived from an EMBL/GenBank/DDBJ whole genome shotgun (WGS) entry which is preliminary data.</text>
</comment>
<feature type="transmembrane region" description="Helical" evidence="5">
    <location>
        <begin position="21"/>
        <end position="38"/>
    </location>
</feature>
<evidence type="ECO:0000313" key="7">
    <source>
        <dbReference type="EMBL" id="MFC1572172.1"/>
    </source>
</evidence>
<sequence length="309" mass="34541">MQRPAEMLSPSVARVRGYWPIDIVLLVYLAWTTVLLFVSPLTCPARTELTIVQLVLLVGVALLRLVPRTGQSFVRVVRAWYPVLVLIYFYQTVQYLNRLVTSAYFDEQIVALEQALFGGQPSQNMLTTLPFRLLSEFLHFSYFVYIPMFAAVALFIYLRRKKEEFRVFTTSVLTTFFLCYTVFTIFPVQGPFHHFGPIDPKITGAVFANAVHWMLSGASSLGSAFPSSHVAAATCIWMVSRRSLGRLSWIVMVIAFGILLGTVYGGFHYAIDAIVGLIIGLGMGWLGPRLHRAMVGRGLTETVSVSPAN</sequence>
<evidence type="ECO:0000256" key="3">
    <source>
        <dbReference type="ARBA" id="ARBA00022989"/>
    </source>
</evidence>
<feature type="transmembrane region" description="Helical" evidence="5">
    <location>
        <begin position="137"/>
        <end position="158"/>
    </location>
</feature>
<dbReference type="InterPro" id="IPR036938">
    <property type="entry name" value="PAP2/HPO_sf"/>
</dbReference>